<dbReference type="EMBL" id="BMAT01012919">
    <property type="protein sequence ID" value="GFS02066.1"/>
    <property type="molecule type" value="Genomic_DNA"/>
</dbReference>
<dbReference type="Gene3D" id="2.40.30.10">
    <property type="entry name" value="Translation factors"/>
    <property type="match status" value="1"/>
</dbReference>
<accession>A0AAV4HZD2</accession>
<dbReference type="AlphaFoldDB" id="A0AAV4HZD2"/>
<keyword evidence="2" id="KW-0455">Luminescence</keyword>
<keyword evidence="1" id="KW-0560">Oxidoreductase</keyword>
<protein>
    <submittedName>
        <fullName evidence="5">NAD(P)H-flavin reductase</fullName>
    </submittedName>
</protein>
<reference evidence="5 6" key="1">
    <citation type="journal article" date="2021" name="Elife">
        <title>Chloroplast acquisition without the gene transfer in kleptoplastic sea slugs, Plakobranchus ocellatus.</title>
        <authorList>
            <person name="Maeda T."/>
            <person name="Takahashi S."/>
            <person name="Yoshida T."/>
            <person name="Shimamura S."/>
            <person name="Takaki Y."/>
            <person name="Nagai Y."/>
            <person name="Toyoda A."/>
            <person name="Suzuki Y."/>
            <person name="Arimoto A."/>
            <person name="Ishii H."/>
            <person name="Satoh N."/>
            <person name="Nishiyama T."/>
            <person name="Hasebe M."/>
            <person name="Maruyama T."/>
            <person name="Minagawa J."/>
            <person name="Obokata J."/>
            <person name="Shigenobu S."/>
        </authorList>
    </citation>
    <scope>NUCLEOTIDE SEQUENCE [LARGE SCALE GENOMIC DNA]</scope>
</reference>
<dbReference type="PANTHER" id="PTHR47354:SF7">
    <property type="entry name" value="NAD(P)H-FLAVIN REDUCTASE"/>
    <property type="match status" value="1"/>
</dbReference>
<dbReference type="PRINTS" id="PR00410">
    <property type="entry name" value="PHEHYDRXLASE"/>
</dbReference>
<keyword evidence="6" id="KW-1185">Reference proteome</keyword>
<proteinExistence type="inferred from homology"/>
<comment type="similarity">
    <text evidence="3">Belongs to the Fre/LuxG FAD/NAD(P) flavoprotein oxidoreductase family.</text>
</comment>
<dbReference type="PANTHER" id="PTHR47354">
    <property type="entry name" value="NADH OXIDOREDUCTASE HCR"/>
    <property type="match status" value="1"/>
</dbReference>
<dbReference type="Proteomes" id="UP000762676">
    <property type="component" value="Unassembled WGS sequence"/>
</dbReference>
<dbReference type="Gene3D" id="3.40.50.80">
    <property type="entry name" value="Nucleotide-binding domain of ferredoxin-NADP reductase (FNR) module"/>
    <property type="match status" value="1"/>
</dbReference>
<evidence type="ECO:0000313" key="6">
    <source>
        <dbReference type="Proteomes" id="UP000762676"/>
    </source>
</evidence>
<dbReference type="SUPFAM" id="SSF63380">
    <property type="entry name" value="Riboflavin synthase domain-like"/>
    <property type="match status" value="1"/>
</dbReference>
<dbReference type="InterPro" id="IPR017938">
    <property type="entry name" value="Riboflavin_synthase-like_b-brl"/>
</dbReference>
<evidence type="ECO:0000256" key="3">
    <source>
        <dbReference type="ARBA" id="ARBA00038177"/>
    </source>
</evidence>
<dbReference type="GO" id="GO:0008218">
    <property type="term" value="P:bioluminescence"/>
    <property type="evidence" value="ECO:0007669"/>
    <property type="project" value="UniProtKB-KW"/>
</dbReference>
<sequence>MDETTRRAFSIANIQDGSNRLELHIGGAKQSQYLADILGYLHNAYHQGQRLLIDAPHGCAWLRENSERPLLLIAGGTGFSYIQSILRYSLNHYPERDVYLYWGGCYQEHLYFDDEVTALSQEYEHLTYIPVVEKASAGWFGKIGQVINVVYDNFQSLEDMDIYLCGSRDMVCGARYCFVRYRKAVISRVISDALM</sequence>
<dbReference type="GO" id="GO:0016491">
    <property type="term" value="F:oxidoreductase activity"/>
    <property type="evidence" value="ECO:0007669"/>
    <property type="project" value="UniProtKB-KW"/>
</dbReference>
<evidence type="ECO:0000256" key="2">
    <source>
        <dbReference type="ARBA" id="ARBA00023223"/>
    </source>
</evidence>
<evidence type="ECO:0000256" key="1">
    <source>
        <dbReference type="ARBA" id="ARBA00023002"/>
    </source>
</evidence>
<dbReference type="InterPro" id="IPR001433">
    <property type="entry name" value="OxRdtase_FAD/NAD-bd"/>
</dbReference>
<dbReference type="SUPFAM" id="SSF52343">
    <property type="entry name" value="Ferredoxin reductase-like, C-terminal NADP-linked domain"/>
    <property type="match status" value="1"/>
</dbReference>
<evidence type="ECO:0000313" key="5">
    <source>
        <dbReference type="EMBL" id="GFS02066.1"/>
    </source>
</evidence>
<comment type="caution">
    <text evidence="5">The sequence shown here is derived from an EMBL/GenBank/DDBJ whole genome shotgun (WGS) entry which is preliminary data.</text>
</comment>
<dbReference type="Pfam" id="PF00175">
    <property type="entry name" value="NAD_binding_1"/>
    <property type="match status" value="1"/>
</dbReference>
<gene>
    <name evidence="5" type="ORF">ElyMa_006437200</name>
</gene>
<name>A0AAV4HZD2_9GAST</name>
<evidence type="ECO:0000259" key="4">
    <source>
        <dbReference type="Pfam" id="PF00175"/>
    </source>
</evidence>
<dbReference type="InterPro" id="IPR039261">
    <property type="entry name" value="FNR_nucleotide-bd"/>
</dbReference>
<organism evidence="5 6">
    <name type="scientific">Elysia marginata</name>
    <dbReference type="NCBI Taxonomy" id="1093978"/>
    <lineage>
        <taxon>Eukaryota</taxon>
        <taxon>Metazoa</taxon>
        <taxon>Spiralia</taxon>
        <taxon>Lophotrochozoa</taxon>
        <taxon>Mollusca</taxon>
        <taxon>Gastropoda</taxon>
        <taxon>Heterobranchia</taxon>
        <taxon>Euthyneura</taxon>
        <taxon>Panpulmonata</taxon>
        <taxon>Sacoglossa</taxon>
        <taxon>Placobranchoidea</taxon>
        <taxon>Plakobranchidae</taxon>
        <taxon>Elysia</taxon>
    </lineage>
</organism>
<dbReference type="InterPro" id="IPR050415">
    <property type="entry name" value="MRET"/>
</dbReference>
<feature type="domain" description="Oxidoreductase FAD/NAD(P)-binding" evidence="4">
    <location>
        <begin position="72"/>
        <end position="173"/>
    </location>
</feature>